<dbReference type="PROSITE" id="PS50880">
    <property type="entry name" value="TOPRIM"/>
    <property type="match status" value="1"/>
</dbReference>
<evidence type="ECO:0000259" key="13">
    <source>
        <dbReference type="PROSITE" id="PS52039"/>
    </source>
</evidence>
<dbReference type="InterPro" id="IPR013825">
    <property type="entry name" value="Topo_IA_cen_sub2"/>
</dbReference>
<dbReference type="GO" id="GO:0008270">
    <property type="term" value="F:zinc ion binding"/>
    <property type="evidence" value="ECO:0007669"/>
    <property type="project" value="UniProtKB-KW"/>
</dbReference>
<dbReference type="CDD" id="cd00186">
    <property type="entry name" value="TOP1Ac"/>
    <property type="match status" value="1"/>
</dbReference>
<dbReference type="EMBL" id="MFPV01000048">
    <property type="protein sequence ID" value="OGH60994.1"/>
    <property type="molecule type" value="Genomic_DNA"/>
</dbReference>
<evidence type="ECO:0000256" key="7">
    <source>
        <dbReference type="ARBA" id="ARBA00023029"/>
    </source>
</evidence>
<dbReference type="Gene3D" id="3.40.50.140">
    <property type="match status" value="1"/>
</dbReference>
<feature type="compositionally biased region" description="Basic and acidic residues" evidence="11">
    <location>
        <begin position="673"/>
        <end position="682"/>
    </location>
</feature>
<feature type="site" description="Interaction with DNA" evidence="10">
    <location>
        <position position="293"/>
    </location>
</feature>
<dbReference type="SMART" id="SM00436">
    <property type="entry name" value="TOP1Bc"/>
    <property type="match status" value="1"/>
</dbReference>
<dbReference type="AlphaFoldDB" id="A0A1F6LNY9"/>
<dbReference type="Gene3D" id="2.70.20.10">
    <property type="entry name" value="Topoisomerase I, domain 3"/>
    <property type="match status" value="1"/>
</dbReference>
<protein>
    <recommendedName>
        <fullName evidence="10">DNA topoisomerase 1</fullName>
        <ecNumber evidence="10">5.6.2.1</ecNumber>
    </recommendedName>
    <alternativeName>
        <fullName evidence="10">DNA topoisomerase I</fullName>
    </alternativeName>
</protein>
<comment type="function">
    <text evidence="10">Releases the supercoiling and torsional tension of DNA, which is introduced during the DNA replication and transcription, by transiently cleaving and rejoining one strand of the DNA duplex. Introduces a single-strand break via transesterification at a target site in duplex DNA. The scissile phosphodiester is attacked by the catalytic tyrosine of the enzyme, resulting in the formation of a DNA-(5'-phosphotyrosyl)-enzyme intermediate and the expulsion of a 3'-OH DNA strand. The free DNA strand then undergoes passage around the unbroken strand, thus removing DNA supercoils. Finally, in the religation step, the DNA 3'-OH attacks the covalent intermediate to expel the active-site tyrosine and restore the DNA phosphodiester backbone.</text>
</comment>
<keyword evidence="4" id="KW-0863">Zinc-finger</keyword>
<dbReference type="GO" id="GO:0005694">
    <property type="term" value="C:chromosome"/>
    <property type="evidence" value="ECO:0007669"/>
    <property type="project" value="InterPro"/>
</dbReference>
<keyword evidence="6" id="KW-0460">Magnesium</keyword>
<accession>A0A1F6LNY9</accession>
<feature type="site" description="Interaction with DNA" evidence="10">
    <location>
        <position position="154"/>
    </location>
</feature>
<evidence type="ECO:0000256" key="6">
    <source>
        <dbReference type="ARBA" id="ARBA00022842"/>
    </source>
</evidence>
<name>A0A1F6LNY9_9BACT</name>
<evidence type="ECO:0000256" key="3">
    <source>
        <dbReference type="ARBA" id="ARBA00022723"/>
    </source>
</evidence>
<dbReference type="Gene3D" id="1.10.290.10">
    <property type="entry name" value="Topoisomerase I, domain 4"/>
    <property type="match status" value="1"/>
</dbReference>
<feature type="site" description="Interaction with DNA" evidence="10">
    <location>
        <position position="32"/>
    </location>
</feature>
<dbReference type="GO" id="GO:0003677">
    <property type="term" value="F:DNA binding"/>
    <property type="evidence" value="ECO:0007669"/>
    <property type="project" value="UniProtKB-KW"/>
</dbReference>
<dbReference type="PROSITE" id="PS52039">
    <property type="entry name" value="TOPO_IA_2"/>
    <property type="match status" value="1"/>
</dbReference>
<dbReference type="PROSITE" id="PS00396">
    <property type="entry name" value="TOPO_IA_1"/>
    <property type="match status" value="1"/>
</dbReference>
<dbReference type="InterPro" id="IPR023406">
    <property type="entry name" value="Topo_IA_AS"/>
</dbReference>
<dbReference type="InterPro" id="IPR003601">
    <property type="entry name" value="Topo_IA_2"/>
</dbReference>
<comment type="caution">
    <text evidence="14">The sequence shown here is derived from an EMBL/GenBank/DDBJ whole genome shotgun (WGS) entry which is preliminary data.</text>
</comment>
<dbReference type="NCBIfam" id="TIGR01051">
    <property type="entry name" value="topA_bact"/>
    <property type="match status" value="1"/>
</dbReference>
<evidence type="ECO:0000256" key="10">
    <source>
        <dbReference type="HAMAP-Rule" id="MF_00952"/>
    </source>
</evidence>
<evidence type="ECO:0000256" key="2">
    <source>
        <dbReference type="ARBA" id="ARBA00009446"/>
    </source>
</evidence>
<gene>
    <name evidence="10" type="primary">topA</name>
    <name evidence="14" type="ORF">A2848_02740</name>
</gene>
<evidence type="ECO:0000259" key="12">
    <source>
        <dbReference type="PROSITE" id="PS50880"/>
    </source>
</evidence>
<dbReference type="InterPro" id="IPR006171">
    <property type="entry name" value="TOPRIM_dom"/>
</dbReference>
<dbReference type="InterPro" id="IPR005733">
    <property type="entry name" value="TopoI_bac-type"/>
</dbReference>
<evidence type="ECO:0000313" key="15">
    <source>
        <dbReference type="Proteomes" id="UP000176329"/>
    </source>
</evidence>
<comment type="subunit">
    <text evidence="10">Monomer.</text>
</comment>
<dbReference type="Gene3D" id="3.30.65.10">
    <property type="entry name" value="Bacterial Topoisomerase I, domain 1"/>
    <property type="match status" value="2"/>
</dbReference>
<feature type="domain" description="Topo IA-type catalytic" evidence="13">
    <location>
        <begin position="128"/>
        <end position="551"/>
    </location>
</feature>
<evidence type="ECO:0000256" key="5">
    <source>
        <dbReference type="ARBA" id="ARBA00022833"/>
    </source>
</evidence>
<keyword evidence="3" id="KW-0479">Metal-binding</keyword>
<evidence type="ECO:0000256" key="9">
    <source>
        <dbReference type="ARBA" id="ARBA00023235"/>
    </source>
</evidence>
<dbReference type="PRINTS" id="PR00417">
    <property type="entry name" value="PRTPISMRASEI"/>
</dbReference>
<feature type="site" description="Interaction with DNA" evidence="10">
    <location>
        <position position="138"/>
    </location>
</feature>
<dbReference type="PANTHER" id="PTHR42785">
    <property type="entry name" value="DNA TOPOISOMERASE, TYPE IA, CORE"/>
    <property type="match status" value="1"/>
</dbReference>
<keyword evidence="5" id="KW-0862">Zinc</keyword>
<dbReference type="InterPro" id="IPR028612">
    <property type="entry name" value="Topoisom_1_IA"/>
</dbReference>
<proteinExistence type="inferred from homology"/>
<evidence type="ECO:0000256" key="11">
    <source>
        <dbReference type="SAM" id="MobiDB-lite"/>
    </source>
</evidence>
<dbReference type="GO" id="GO:0003917">
    <property type="term" value="F:DNA topoisomerase type I (single strand cut, ATP-independent) activity"/>
    <property type="evidence" value="ECO:0007669"/>
    <property type="project" value="UniProtKB-UniRule"/>
</dbReference>
<feature type="active site" description="O-(5'-phospho-DNA)-tyrosine intermediate" evidence="10">
    <location>
        <position position="291"/>
    </location>
</feature>
<feature type="site" description="Interaction with DNA" evidence="10">
    <location>
        <position position="483"/>
    </location>
</feature>
<evidence type="ECO:0000256" key="1">
    <source>
        <dbReference type="ARBA" id="ARBA00000213"/>
    </source>
</evidence>
<feature type="region of interest" description="Interaction with DNA" evidence="10">
    <location>
        <begin position="162"/>
        <end position="167"/>
    </location>
</feature>
<dbReference type="SMART" id="SM00437">
    <property type="entry name" value="TOP1Ac"/>
    <property type="match status" value="1"/>
</dbReference>
<keyword evidence="7 10" id="KW-0799">Topoisomerase</keyword>
<evidence type="ECO:0000313" key="14">
    <source>
        <dbReference type="EMBL" id="OGH60994.1"/>
    </source>
</evidence>
<dbReference type="Pfam" id="PF01131">
    <property type="entry name" value="Topoisom_bac"/>
    <property type="match status" value="1"/>
</dbReference>
<comment type="similarity">
    <text evidence="2 10">Belongs to the type IA topoisomerase family.</text>
</comment>
<feature type="domain" description="Toprim" evidence="12">
    <location>
        <begin position="2"/>
        <end position="112"/>
    </location>
</feature>
<dbReference type="EC" id="5.6.2.1" evidence="10"/>
<dbReference type="SUPFAM" id="SSF56712">
    <property type="entry name" value="Prokaryotic type I DNA topoisomerase"/>
    <property type="match status" value="1"/>
</dbReference>
<feature type="region of interest" description="Disordered" evidence="11">
    <location>
        <begin position="673"/>
        <end position="702"/>
    </location>
</feature>
<dbReference type="InterPro" id="IPR034149">
    <property type="entry name" value="TOPRIM_TopoI"/>
</dbReference>
<feature type="site" description="Interaction with DNA" evidence="10">
    <location>
        <position position="142"/>
    </location>
</feature>
<dbReference type="InterPro" id="IPR013498">
    <property type="entry name" value="Topo_IA_Znf"/>
</dbReference>
<evidence type="ECO:0000256" key="8">
    <source>
        <dbReference type="ARBA" id="ARBA00023125"/>
    </source>
</evidence>
<dbReference type="SMART" id="SM00493">
    <property type="entry name" value="TOPRIM"/>
    <property type="match status" value="1"/>
</dbReference>
<dbReference type="InterPro" id="IPR023405">
    <property type="entry name" value="Topo_IA_core_domain"/>
</dbReference>
<dbReference type="Proteomes" id="UP000176329">
    <property type="component" value="Unassembled WGS sequence"/>
</dbReference>
<dbReference type="InterPro" id="IPR000380">
    <property type="entry name" value="Topo_IA"/>
</dbReference>
<dbReference type="SUPFAM" id="SSF57783">
    <property type="entry name" value="Zinc beta-ribbon"/>
    <property type="match status" value="1"/>
</dbReference>
<feature type="compositionally biased region" description="Basic and acidic residues" evidence="11">
    <location>
        <begin position="693"/>
        <end position="702"/>
    </location>
</feature>
<dbReference type="Pfam" id="PF01396">
    <property type="entry name" value="Zn_ribbon_Top1"/>
    <property type="match status" value="2"/>
</dbReference>
<dbReference type="InterPro" id="IPR013824">
    <property type="entry name" value="Topo_IA_cen_sub1"/>
</dbReference>
<reference evidence="14 15" key="1">
    <citation type="journal article" date="2016" name="Nat. Commun.">
        <title>Thousands of microbial genomes shed light on interconnected biogeochemical processes in an aquifer system.</title>
        <authorList>
            <person name="Anantharaman K."/>
            <person name="Brown C.T."/>
            <person name="Hug L.A."/>
            <person name="Sharon I."/>
            <person name="Castelle C.J."/>
            <person name="Probst A.J."/>
            <person name="Thomas B.C."/>
            <person name="Singh A."/>
            <person name="Wilkins M.J."/>
            <person name="Karaoz U."/>
            <person name="Brodie E.L."/>
            <person name="Williams K.H."/>
            <person name="Hubbard S.S."/>
            <person name="Banfield J.F."/>
        </authorList>
    </citation>
    <scope>NUCLEOTIDE SEQUENCE [LARGE SCALE GENOMIC DNA]</scope>
</reference>
<dbReference type="HAMAP" id="MF_00952">
    <property type="entry name" value="Topoisom_1_prok"/>
    <property type="match status" value="1"/>
</dbReference>
<feature type="site" description="Interaction with DNA" evidence="10">
    <location>
        <position position="147"/>
    </location>
</feature>
<comment type="catalytic activity">
    <reaction evidence="1 10">
        <text>ATP-independent breakage of single-stranded DNA, followed by passage and rejoining.</text>
        <dbReference type="EC" id="5.6.2.1"/>
    </reaction>
</comment>
<dbReference type="Pfam" id="PF01751">
    <property type="entry name" value="Toprim"/>
    <property type="match status" value="1"/>
</dbReference>
<dbReference type="PANTHER" id="PTHR42785:SF1">
    <property type="entry name" value="DNA TOPOISOMERASE"/>
    <property type="match status" value="1"/>
</dbReference>
<keyword evidence="8 10" id="KW-0238">DNA-binding</keyword>
<organism evidence="14 15">
    <name type="scientific">Candidatus Magasanikbacteria bacterium RIFCSPHIGHO2_01_FULL_50_8</name>
    <dbReference type="NCBI Taxonomy" id="1798674"/>
    <lineage>
        <taxon>Bacteria</taxon>
        <taxon>Candidatus Magasanikiibacteriota</taxon>
    </lineage>
</organism>
<feature type="site" description="Interaction with DNA" evidence="10">
    <location>
        <position position="139"/>
    </location>
</feature>
<dbReference type="GO" id="GO:0006265">
    <property type="term" value="P:DNA topological change"/>
    <property type="evidence" value="ECO:0007669"/>
    <property type="project" value="UniProtKB-UniRule"/>
</dbReference>
<evidence type="ECO:0000256" key="4">
    <source>
        <dbReference type="ARBA" id="ARBA00022771"/>
    </source>
</evidence>
<dbReference type="InterPro" id="IPR003602">
    <property type="entry name" value="Topo_IA_DNA-bd_dom"/>
</dbReference>
<sequence length="702" mass="78650">MSRLVIVESPTKAKTISKFLGKGYTVESSFGHIRDLPKSKLGVDPANNFEPKYLVPADKKARVKELKALAAEADEILFATDEDREGEAISWHLAEVLGEKPEKIKRITFHEITKKAIEHAVEHPRKLDLHLVDAQQARRIVDRLVGYELSPFLWKKVRGGLSAGRVQSVAVRLIVEREREIQAFKAEEYWTIDATMRAEGKDFEAKLAAVNEEKLEKFSITTEDAAKKIEAALNGATFTVANVEKKSATRHPAPPFTTSTLQQEANRRLGATAKVTMMFAQRLYEQGIITYMRTDSVNLNADFQTESCAFAREKFGADFTTGPRSYMTKSKGAQEAHEAIRPTDIRQTPEMLSASGAEAKLVKMYDLIWRRALASQMAGAEYNQTGIDIDAAGSDKKNYSFRANGQVILFAGFMAVYPDAQKETIVPEVVAGSAVETRELKGVQHFTEPPARYSDASLVKILEEHGIGRPSTYAPTIATVIDRGYVEREERRLKPTEIAFTVTDMLVEHFPQITDYAFTAEMESKLDKIAEGEAQMVPVLREFYEPFKKNLDEKIKSVKVEKPPDEPTDEVCEKCGSPMVIKTGRFGKFIACTGYPKCKNTKPIHETSDVKCPVCNEGDIVQRRSHRGKVFYSCNRYPDCKNAYWDKPTGELCTTCNAMMVQPVRGDAKCSNKECKTNEGKSRPGAGRFKKKIEKEKMESAE</sequence>
<dbReference type="InterPro" id="IPR013497">
    <property type="entry name" value="Topo_IA_cen"/>
</dbReference>
<dbReference type="CDD" id="cd03363">
    <property type="entry name" value="TOPRIM_TopoIA_TopoI"/>
    <property type="match status" value="1"/>
</dbReference>
<dbReference type="InterPro" id="IPR013826">
    <property type="entry name" value="Topo_IA_cen_sub3"/>
</dbReference>
<dbReference type="Gene3D" id="1.10.460.10">
    <property type="entry name" value="Topoisomerase I, domain 2"/>
    <property type="match status" value="1"/>
</dbReference>
<keyword evidence="9 10" id="KW-0413">Isomerase</keyword>